<evidence type="ECO:0000256" key="1">
    <source>
        <dbReference type="SAM" id="MobiDB-lite"/>
    </source>
</evidence>
<evidence type="ECO:0000313" key="3">
    <source>
        <dbReference type="Proteomes" id="UP000009399"/>
    </source>
</evidence>
<gene>
    <name evidence="2" type="ORF">MOS_088</name>
</gene>
<dbReference type="KEGG" id="mhs:MOS_088"/>
<protein>
    <submittedName>
        <fullName evidence="2">Uncharacterized protein</fullName>
    </submittedName>
</protein>
<feature type="compositionally biased region" description="Basic and acidic residues" evidence="1">
    <location>
        <begin position="55"/>
        <end position="74"/>
    </location>
</feature>
<organism evidence="2 3">
    <name type="scientific">Mesomycoplasma hyorhinis SK76</name>
    <dbReference type="NCBI Taxonomy" id="1118964"/>
    <lineage>
        <taxon>Bacteria</taxon>
        <taxon>Bacillati</taxon>
        <taxon>Mycoplasmatota</taxon>
        <taxon>Mycoplasmoidales</taxon>
        <taxon>Metamycoplasmataceae</taxon>
        <taxon>Mesomycoplasma</taxon>
    </lineage>
</organism>
<name>A0AAI8FDA6_MESHY</name>
<reference evidence="2 3" key="1">
    <citation type="journal article" date="2013" name="Genome Announc.">
        <title>Complete Genome Sequence of Mycoplasma hyorhinis Strain SK76.</title>
        <authorList>
            <person name="Goodison S."/>
            <person name="Urquidi V."/>
            <person name="Kumar D."/>
            <person name="Reyes L."/>
            <person name="Rosser C.J."/>
        </authorList>
    </citation>
    <scope>NUCLEOTIDE SEQUENCE [LARGE SCALE GENOMIC DNA]</scope>
    <source>
        <strain evidence="2 3">SK76</strain>
    </source>
</reference>
<proteinExistence type="predicted"/>
<feature type="region of interest" description="Disordered" evidence="1">
    <location>
        <begin position="54"/>
        <end position="86"/>
    </location>
</feature>
<dbReference type="EMBL" id="CP003914">
    <property type="protein sequence ID" value="AFX74020.1"/>
    <property type="molecule type" value="Genomic_DNA"/>
</dbReference>
<dbReference type="GeneID" id="93248225"/>
<dbReference type="Proteomes" id="UP000009399">
    <property type="component" value="Chromosome"/>
</dbReference>
<dbReference type="RefSeq" id="WP_014335367.1">
    <property type="nucleotide sequence ID" value="NC_019552.1"/>
</dbReference>
<accession>A0AAI8FDA6</accession>
<dbReference type="AlphaFoldDB" id="A0AAI8FDA6"/>
<sequence>MKSSKKKITIISSALLASSIITISTTLGIIYSKPKIQDQKQNLNIYNDNCLLPQDNKKSKDNKAKDSSDDKKINISDNENDNQNLQNKSLNIIPKIIKIQQPENKISIDDKSLHLTTEKTETKIKTKIIVHSAI</sequence>
<evidence type="ECO:0000313" key="2">
    <source>
        <dbReference type="EMBL" id="AFX74020.1"/>
    </source>
</evidence>